<protein>
    <recommendedName>
        <fullName evidence="3">FAD synthase</fullName>
        <ecNumber evidence="3">2.7.7.2</ecNumber>
    </recommendedName>
</protein>
<evidence type="ECO:0000256" key="11">
    <source>
        <dbReference type="ARBA" id="ARBA00049494"/>
    </source>
</evidence>
<comment type="catalytic activity">
    <reaction evidence="11">
        <text>FMN + ATP + H(+) = FAD + diphosphate</text>
        <dbReference type="Rhea" id="RHEA:17237"/>
        <dbReference type="ChEBI" id="CHEBI:15378"/>
        <dbReference type="ChEBI" id="CHEBI:30616"/>
        <dbReference type="ChEBI" id="CHEBI:33019"/>
        <dbReference type="ChEBI" id="CHEBI:57692"/>
        <dbReference type="ChEBI" id="CHEBI:58210"/>
        <dbReference type="EC" id="2.7.7.2"/>
    </reaction>
</comment>
<evidence type="ECO:0000256" key="3">
    <source>
        <dbReference type="ARBA" id="ARBA00012393"/>
    </source>
</evidence>
<dbReference type="PANTHER" id="PTHR22749">
    <property type="entry name" value="RIBOFLAVIN KINASE/FMN ADENYLYLTRANSFERASE"/>
    <property type="match status" value="1"/>
</dbReference>
<feature type="domain" description="FAD synthetase" evidence="12">
    <location>
        <begin position="31"/>
        <end position="178"/>
    </location>
</feature>
<evidence type="ECO:0000256" key="5">
    <source>
        <dbReference type="ARBA" id="ARBA00022643"/>
    </source>
</evidence>
<dbReference type="InterPro" id="IPR004821">
    <property type="entry name" value="Cyt_trans-like"/>
</dbReference>
<keyword evidence="7 13" id="KW-0548">Nucleotidyltransferase</keyword>
<evidence type="ECO:0000256" key="2">
    <source>
        <dbReference type="ARBA" id="ARBA00010214"/>
    </source>
</evidence>
<organism evidence="13 14">
    <name type="scientific">Pseudogemmobacter faecipullorum</name>
    <dbReference type="NCBI Taxonomy" id="2755041"/>
    <lineage>
        <taxon>Bacteria</taxon>
        <taxon>Pseudomonadati</taxon>
        <taxon>Pseudomonadota</taxon>
        <taxon>Alphaproteobacteria</taxon>
        <taxon>Rhodobacterales</taxon>
        <taxon>Paracoccaceae</taxon>
        <taxon>Pseudogemmobacter</taxon>
    </lineage>
</organism>
<evidence type="ECO:0000259" key="12">
    <source>
        <dbReference type="Pfam" id="PF06574"/>
    </source>
</evidence>
<dbReference type="InterPro" id="IPR023468">
    <property type="entry name" value="Riboflavin_kinase"/>
</dbReference>
<keyword evidence="6" id="KW-0808">Transferase</keyword>
<evidence type="ECO:0000256" key="7">
    <source>
        <dbReference type="ARBA" id="ARBA00022695"/>
    </source>
</evidence>
<keyword evidence="14" id="KW-1185">Reference proteome</keyword>
<keyword evidence="8" id="KW-0547">Nucleotide-binding</keyword>
<reference evidence="13 14" key="1">
    <citation type="submission" date="2020-07" db="EMBL/GenBank/DDBJ databases">
        <title>Pseudogemmobacter sp. nov., isolated from poultry manure in Taiwan.</title>
        <authorList>
            <person name="Lin S.-Y."/>
            <person name="Tang Y.-S."/>
            <person name="Young C.-C."/>
        </authorList>
    </citation>
    <scope>NUCLEOTIDE SEQUENCE [LARGE SCALE GENOMIC DNA]</scope>
    <source>
        <strain evidence="13 14">CC-YST710</strain>
    </source>
</reference>
<dbReference type="NCBIfam" id="TIGR00125">
    <property type="entry name" value="cyt_tran_rel"/>
    <property type="match status" value="1"/>
</dbReference>
<evidence type="ECO:0000256" key="4">
    <source>
        <dbReference type="ARBA" id="ARBA00022630"/>
    </source>
</evidence>
<dbReference type="Gene3D" id="3.40.50.620">
    <property type="entry name" value="HUPs"/>
    <property type="match status" value="1"/>
</dbReference>
<dbReference type="Proteomes" id="UP001198571">
    <property type="component" value="Unassembled WGS sequence"/>
</dbReference>
<dbReference type="EMBL" id="JACDXX010000011">
    <property type="protein sequence ID" value="MCB5410938.1"/>
    <property type="molecule type" value="Genomic_DNA"/>
</dbReference>
<dbReference type="CDD" id="cd02064">
    <property type="entry name" value="FAD_synthetase_N"/>
    <property type="match status" value="1"/>
</dbReference>
<evidence type="ECO:0000313" key="13">
    <source>
        <dbReference type="EMBL" id="MCB5410938.1"/>
    </source>
</evidence>
<proteinExistence type="inferred from homology"/>
<sequence length="306" mass="32636">MISFVPDLPPRPPRPALPVVTALRLDSPLRGGLLVLGNFDGFHLGHRALLATARKIAGAIPLGVMSCEPHPRQFFGNQQGFRLAGRQSKLRLLEGLDVDYLYQPQFDAEFAALTPDAFAREILSQALGVSTVMAGEDFRFGKGRAGDLPLLTRLGQHYGFRVQPFADQQFAGTRVSSTGVRAAIRAGDLGHAARLLGAPWSVDLIRDDSGGFALDPLLCQPPAGRYILRRPGTDITVTLDGQGSVAPVPGPVPDPGLRCGLWQISGMDDQRASPVCGANISVPVLAPAASWRGQPLPLACENTPPF</sequence>
<evidence type="ECO:0000256" key="9">
    <source>
        <dbReference type="ARBA" id="ARBA00022827"/>
    </source>
</evidence>
<comment type="pathway">
    <text evidence="1">Cofactor biosynthesis; FAD biosynthesis; FAD from FMN: step 1/1.</text>
</comment>
<dbReference type="RefSeq" id="WP_226936266.1">
    <property type="nucleotide sequence ID" value="NZ_JACDXX010000011.1"/>
</dbReference>
<dbReference type="GO" id="GO:0016779">
    <property type="term" value="F:nucleotidyltransferase activity"/>
    <property type="evidence" value="ECO:0007669"/>
    <property type="project" value="UniProtKB-KW"/>
</dbReference>
<evidence type="ECO:0000256" key="6">
    <source>
        <dbReference type="ARBA" id="ARBA00022679"/>
    </source>
</evidence>
<keyword evidence="5" id="KW-0288">FMN</keyword>
<evidence type="ECO:0000313" key="14">
    <source>
        <dbReference type="Proteomes" id="UP001198571"/>
    </source>
</evidence>
<dbReference type="InterPro" id="IPR014729">
    <property type="entry name" value="Rossmann-like_a/b/a_fold"/>
</dbReference>
<dbReference type="SUPFAM" id="SSF52374">
    <property type="entry name" value="Nucleotidylyl transferase"/>
    <property type="match status" value="1"/>
</dbReference>
<evidence type="ECO:0000256" key="1">
    <source>
        <dbReference type="ARBA" id="ARBA00004726"/>
    </source>
</evidence>
<keyword evidence="9" id="KW-0274">FAD</keyword>
<evidence type="ECO:0000256" key="8">
    <source>
        <dbReference type="ARBA" id="ARBA00022741"/>
    </source>
</evidence>
<accession>A0ABS8CP21</accession>
<evidence type="ECO:0000256" key="10">
    <source>
        <dbReference type="ARBA" id="ARBA00022840"/>
    </source>
</evidence>
<dbReference type="InterPro" id="IPR015864">
    <property type="entry name" value="FAD_synthase"/>
</dbReference>
<dbReference type="PANTHER" id="PTHR22749:SF6">
    <property type="entry name" value="RIBOFLAVIN KINASE"/>
    <property type="match status" value="1"/>
</dbReference>
<comment type="caution">
    <text evidence="13">The sequence shown here is derived from an EMBL/GenBank/DDBJ whole genome shotgun (WGS) entry which is preliminary data.</text>
</comment>
<comment type="similarity">
    <text evidence="2">Belongs to the RibF family.</text>
</comment>
<dbReference type="EC" id="2.7.7.2" evidence="3"/>
<keyword evidence="4" id="KW-0285">Flavoprotein</keyword>
<dbReference type="Pfam" id="PF06574">
    <property type="entry name" value="FAD_syn"/>
    <property type="match status" value="1"/>
</dbReference>
<keyword evidence="10" id="KW-0067">ATP-binding</keyword>
<gene>
    <name evidence="13" type="ORF">H0485_13120</name>
</gene>
<name>A0ABS8CP21_9RHOB</name>